<dbReference type="STRING" id="41688.A0A2N3N0L9"/>
<accession>A0A2N3N0L9</accession>
<dbReference type="SMART" id="SM01117">
    <property type="entry name" value="Cyt-b5"/>
    <property type="match status" value="2"/>
</dbReference>
<dbReference type="Gene3D" id="3.10.120.10">
    <property type="entry name" value="Cytochrome b5-like heme/steroid binding domain"/>
    <property type="match status" value="1"/>
</dbReference>
<dbReference type="OrthoDB" id="10254945at2759"/>
<dbReference type="PROSITE" id="PS50255">
    <property type="entry name" value="CYTOCHROME_B5_2"/>
    <property type="match status" value="1"/>
</dbReference>
<sequence length="1689" mass="192398">MALNSHKHTGDNDPQAGEWELTARPPSPWGARYGVHTQRPRPFVHTNRSWLSPSFPTFSPRDALKIRGSIPEDGDGSGEVETPIGEEADRLFTSEVIQMQRFAGLRTWEAILVKDVSRYAEGHELVTPGNASKELAIVEELWFAVFRKNRWIDYHLRLQDSAIDCPRTNFDPDGIWSASNPEIWRELCPSIELANRILHQACHGPWLSSLVDSSAHESVSGSRYRFDDETGEIYRVPRAEMYRRFVEVDPFRRLSPECVATFIDSIDYLFSWSFFDANREFATPEPFRGRTMCIVDCQALKQGGTCQMSISIDISALKPLFSWNVTTTEKMLIRHTVGINMVLAFVDALARNRGLAYLDKEIEEDPRLANPRQFNLFYSDETVADHRASFANSVFGGKLEFPLYQGGGLNKTGFTMPITAREFPTQAEILQQLVAVGELTGPNSLMLSPKSLHMHLSWPIPSIWQVSMMNEEFWAYTFSKLGLQALHFPKYLVCENMFHLSWSMTSCRAGQAYWIPDNLLNPAHSEDSPSSEGLLTHADPSNSSACRLKDKLRQRRSFWARLRRGWYDEMYRCWDLSPYSNIDFREELRLITEEYFIRRSDYDEYCAHRIAQRWLNMPKFFSPRVQLPGIIYANAILCRVIGLIVMAALPARLQQRTCQRTGVIDPDERGKLWGLSEEASAASGGKRIRVMERWWADQQTPAFILPQRHFGKRECDIVVIRVGLLYEAKKALALYRVQDLAMPLVTRVVELQIRHLRHLLEDLTALYTLRQMGLGKPEEESAAGRWLDLSLKLPKYSHEDHKPVPAPSAMDLTTGRLVMDKDYFKRLGIPKKPEMVPDIPGDPTREEIEWAGGKNWTVGQVADQFRRGRFWALLQEDGRFGVYDVTDVAGKLKGWFSSFGSRIVYSRYGRVLKGSNIESIFGKPATAKVKFMGHLIQEFSPAEVAEARTRGRSWVRIGEDIYDTSGADSFEVSDKHIQELLQESPGRNLATALNERSNARKILVLKKALEMFRIGKLRRRVGGGIEGPAYTRNDVSWFISRETGMYTVVNETIYDLSEFIDWHPGGSSVLEEFAAGKDCTKLFYEAHLEPARTLESIKHLALGKALETREPGTLRYDEFVINEHVYKLGIDPEERLDLNRPHHRLFVGLSDQDPERLDASIRDGNKDAMALANRREFIVGKVKPRSLSVVRAQDGTSGAVNTDRFLPLMCERDLGRCDGTRFRARFIEAWIGVDGLVYNATTLLLYGNPVIEAIIRPLCGKDVTRQEVESVEDYLRGRVIAELEVGAPEWSDQGRVPIFTSDSFKSRLFVHPGHIPTTATERPATPRQRSLPPSPPSSPAPSPQGFRRIVRWDRRERGAGQLSECDAAEIKRIEDEIQNLTKEYLENVIPKMTADFPEEEFGRLEEALLDMLQDEVRRLSTLDRRIAPFWRWVVMNTLRRLRIAYHDIIMASQSTDDFQGHALGMTAMSAGFRPTPTTGTQGPSESKEPNVKAHMRAMYTLRSTQLYERKVYERELEAQQDLLIDIWDQKLNKIMCPTIPLVRVSGRKRGAPPLGDGNRERSPKRPALPEVWPYSTYSMFMPSTWNADQLEMAGEYLRKKFPGWERSEIGTPVGSDGTDHDPEREAQMNRQILPIVNYFMPCYGNYLEEGCSPDEDECILALKSVAEAEKAFTRNARGTDGVGGTWPGL</sequence>
<proteinExistence type="inferred from homology"/>
<dbReference type="InterPro" id="IPR018506">
    <property type="entry name" value="Cyt_B5_heme-BS"/>
</dbReference>
<comment type="caution">
    <text evidence="7">The sequence shown here is derived from an EMBL/GenBank/DDBJ whole genome shotgun (WGS) entry which is preliminary data.</text>
</comment>
<evidence type="ECO:0000256" key="1">
    <source>
        <dbReference type="ARBA" id="ARBA00022617"/>
    </source>
</evidence>
<keyword evidence="3" id="KW-0408">Iron</keyword>
<evidence type="ECO:0000259" key="6">
    <source>
        <dbReference type="PROSITE" id="PS50255"/>
    </source>
</evidence>
<dbReference type="Proteomes" id="UP000233524">
    <property type="component" value="Unassembled WGS sequence"/>
</dbReference>
<dbReference type="InterPro" id="IPR036400">
    <property type="entry name" value="Cyt_B5-like_heme/steroid_sf"/>
</dbReference>
<evidence type="ECO:0000256" key="2">
    <source>
        <dbReference type="ARBA" id="ARBA00022723"/>
    </source>
</evidence>
<organism evidence="7 8">
    <name type="scientific">Lomentospora prolificans</name>
    <dbReference type="NCBI Taxonomy" id="41688"/>
    <lineage>
        <taxon>Eukaryota</taxon>
        <taxon>Fungi</taxon>
        <taxon>Dikarya</taxon>
        <taxon>Ascomycota</taxon>
        <taxon>Pezizomycotina</taxon>
        <taxon>Sordariomycetes</taxon>
        <taxon>Hypocreomycetidae</taxon>
        <taxon>Microascales</taxon>
        <taxon>Microascaceae</taxon>
        <taxon>Lomentospora</taxon>
    </lineage>
</organism>
<feature type="region of interest" description="Disordered" evidence="5">
    <location>
        <begin position="1315"/>
        <end position="1346"/>
    </location>
</feature>
<comment type="similarity">
    <text evidence="4">Belongs to the cytochrome b5 family.</text>
</comment>
<dbReference type="GO" id="GO:0020037">
    <property type="term" value="F:heme binding"/>
    <property type="evidence" value="ECO:0007669"/>
    <property type="project" value="InterPro"/>
</dbReference>
<evidence type="ECO:0000313" key="8">
    <source>
        <dbReference type="Proteomes" id="UP000233524"/>
    </source>
</evidence>
<keyword evidence="2" id="KW-0479">Metal-binding</keyword>
<keyword evidence="1" id="KW-0349">Heme</keyword>
<dbReference type="InterPro" id="IPR001199">
    <property type="entry name" value="Cyt_B5-like_heme/steroid-bd"/>
</dbReference>
<dbReference type="GO" id="GO:0046872">
    <property type="term" value="F:metal ion binding"/>
    <property type="evidence" value="ECO:0007669"/>
    <property type="project" value="UniProtKB-KW"/>
</dbReference>
<dbReference type="VEuPathDB" id="FungiDB:jhhlp_007811"/>
<dbReference type="InterPro" id="IPR050668">
    <property type="entry name" value="Cytochrome_b5"/>
</dbReference>
<evidence type="ECO:0000313" key="7">
    <source>
        <dbReference type="EMBL" id="PKS05978.1"/>
    </source>
</evidence>
<dbReference type="SUPFAM" id="SSF55856">
    <property type="entry name" value="Cytochrome b5-like heme/steroid binding domain"/>
    <property type="match status" value="1"/>
</dbReference>
<dbReference type="PROSITE" id="PS00191">
    <property type="entry name" value="CYTOCHROME_B5_1"/>
    <property type="match status" value="1"/>
</dbReference>
<dbReference type="PANTHER" id="PTHR19359">
    <property type="entry name" value="CYTOCHROME B5"/>
    <property type="match status" value="1"/>
</dbReference>
<reference evidence="7 8" key="1">
    <citation type="journal article" date="2017" name="G3 (Bethesda)">
        <title>First Draft Genome Sequence of the Pathogenic Fungus Lomentospora prolificans (Formerly Scedosporium prolificans).</title>
        <authorList>
            <person name="Luo R."/>
            <person name="Zimin A."/>
            <person name="Workman R."/>
            <person name="Fan Y."/>
            <person name="Pertea G."/>
            <person name="Grossman N."/>
            <person name="Wear M.P."/>
            <person name="Jia B."/>
            <person name="Miller H."/>
            <person name="Casadevall A."/>
            <person name="Timp W."/>
            <person name="Zhang S.X."/>
            <person name="Salzberg S.L."/>
        </authorList>
    </citation>
    <scope>NUCLEOTIDE SEQUENCE [LARGE SCALE GENOMIC DNA]</scope>
    <source>
        <strain evidence="7 8">JHH-5317</strain>
    </source>
</reference>
<gene>
    <name evidence="7" type="ORF">jhhlp_007811</name>
</gene>
<name>A0A2N3N0L9_9PEZI</name>
<dbReference type="GO" id="GO:0016020">
    <property type="term" value="C:membrane"/>
    <property type="evidence" value="ECO:0007669"/>
    <property type="project" value="TreeGrafter"/>
</dbReference>
<evidence type="ECO:0000256" key="3">
    <source>
        <dbReference type="ARBA" id="ARBA00023004"/>
    </source>
</evidence>
<dbReference type="EMBL" id="NLAX01001139">
    <property type="protein sequence ID" value="PKS05978.1"/>
    <property type="molecule type" value="Genomic_DNA"/>
</dbReference>
<feature type="domain" description="Cytochrome b5 heme-binding" evidence="6">
    <location>
        <begin position="1027"/>
        <end position="1106"/>
    </location>
</feature>
<feature type="compositionally biased region" description="Low complexity" evidence="5">
    <location>
        <begin position="1316"/>
        <end position="1331"/>
    </location>
</feature>
<feature type="region of interest" description="Disordered" evidence="5">
    <location>
        <begin position="1"/>
        <end position="26"/>
    </location>
</feature>
<protein>
    <recommendedName>
        <fullName evidence="6">Cytochrome b5 heme-binding domain-containing protein</fullName>
    </recommendedName>
</protein>
<feature type="region of interest" description="Disordered" evidence="5">
    <location>
        <begin position="1547"/>
        <end position="1567"/>
    </location>
</feature>
<keyword evidence="8" id="KW-1185">Reference proteome</keyword>
<feature type="compositionally biased region" description="Pro residues" evidence="5">
    <location>
        <begin position="1332"/>
        <end position="1342"/>
    </location>
</feature>
<evidence type="ECO:0000256" key="4">
    <source>
        <dbReference type="ARBA" id="ARBA00038168"/>
    </source>
</evidence>
<dbReference type="InParanoid" id="A0A2N3N0L9"/>
<evidence type="ECO:0000256" key="5">
    <source>
        <dbReference type="SAM" id="MobiDB-lite"/>
    </source>
</evidence>
<dbReference type="Pfam" id="PF00173">
    <property type="entry name" value="Cyt-b5"/>
    <property type="match status" value="1"/>
</dbReference>